<dbReference type="AlphaFoldDB" id="A0A1R0Y441"/>
<organism evidence="1 2">
    <name type="scientific">Paenibacillus odorifer</name>
    <dbReference type="NCBI Taxonomy" id="189426"/>
    <lineage>
        <taxon>Bacteria</taxon>
        <taxon>Bacillati</taxon>
        <taxon>Bacillota</taxon>
        <taxon>Bacilli</taxon>
        <taxon>Bacillales</taxon>
        <taxon>Paenibacillaceae</taxon>
        <taxon>Paenibacillus</taxon>
    </lineage>
</organism>
<gene>
    <name evidence="1" type="ORF">BSK52_08380</name>
</gene>
<dbReference type="Proteomes" id="UP000187439">
    <property type="component" value="Unassembled WGS sequence"/>
</dbReference>
<protein>
    <submittedName>
        <fullName evidence="1">Uncharacterized protein</fullName>
    </submittedName>
</protein>
<comment type="caution">
    <text evidence="1">The sequence shown here is derived from an EMBL/GenBank/DDBJ whole genome shotgun (WGS) entry which is preliminary data.</text>
</comment>
<dbReference type="RefSeq" id="WP_076118371.1">
    <property type="nucleotide sequence ID" value="NZ_MPTC01000005.1"/>
</dbReference>
<accession>A0A1R0Y441</accession>
<proteinExistence type="predicted"/>
<evidence type="ECO:0000313" key="2">
    <source>
        <dbReference type="Proteomes" id="UP000187439"/>
    </source>
</evidence>
<dbReference type="OrthoDB" id="43895at2"/>
<reference evidence="1 2" key="1">
    <citation type="submission" date="2016-10" db="EMBL/GenBank/DDBJ databases">
        <title>Paenibacillus species isolates.</title>
        <authorList>
            <person name="Beno S.M."/>
        </authorList>
    </citation>
    <scope>NUCLEOTIDE SEQUENCE [LARGE SCALE GENOMIC DNA]</scope>
    <source>
        <strain evidence="1 2">FSL H7-0710</strain>
    </source>
</reference>
<dbReference type="EMBL" id="MPTC01000005">
    <property type="protein sequence ID" value="OMD42112.1"/>
    <property type="molecule type" value="Genomic_DNA"/>
</dbReference>
<evidence type="ECO:0000313" key="1">
    <source>
        <dbReference type="EMBL" id="OMD42112.1"/>
    </source>
</evidence>
<sequence>MMKKRKKKFIIAAILSIFLMLLVGSYMLNPQPVHAMMVDFSSMEERVEHVYVEPDIPVNMEDMILNDLTQSKERILEVFDGFQANPTILFVQSSKALEKYAQNNRTAQTYYTYWGHYIVVGPDGFNEDVIAHELLHSELRTRLMNKDKVPVWFDEGLATVVDHRYLRDESLNLDHINDLSSRDAFYEPSQVKANYEIAHSEVVRWFGIVGKSGLMELIEGLNQGGTFNELYKAIESRR</sequence>
<name>A0A1R0Y441_9BACL</name>